<dbReference type="Proteomes" id="UP000749646">
    <property type="component" value="Unassembled WGS sequence"/>
</dbReference>
<keyword evidence="2" id="KW-1185">Reference proteome</keyword>
<dbReference type="AlphaFoldDB" id="A0A9P6MDI6"/>
<accession>A0A9P6MDI6</accession>
<organism evidence="1 2">
    <name type="scientific">Modicella reniformis</name>
    <dbReference type="NCBI Taxonomy" id="1440133"/>
    <lineage>
        <taxon>Eukaryota</taxon>
        <taxon>Fungi</taxon>
        <taxon>Fungi incertae sedis</taxon>
        <taxon>Mucoromycota</taxon>
        <taxon>Mortierellomycotina</taxon>
        <taxon>Mortierellomycetes</taxon>
        <taxon>Mortierellales</taxon>
        <taxon>Mortierellaceae</taxon>
        <taxon>Modicella</taxon>
    </lineage>
</organism>
<protein>
    <submittedName>
        <fullName evidence="1">Uncharacterized protein</fullName>
    </submittedName>
</protein>
<proteinExistence type="predicted"/>
<gene>
    <name evidence="1" type="ORF">BGZ65_011502</name>
</gene>
<name>A0A9P6MDI6_9FUNG</name>
<dbReference type="OrthoDB" id="5599613at2759"/>
<dbReference type="EMBL" id="JAAAHW010001970">
    <property type="protein sequence ID" value="KAF9993036.1"/>
    <property type="molecule type" value="Genomic_DNA"/>
</dbReference>
<comment type="caution">
    <text evidence="1">The sequence shown here is derived from an EMBL/GenBank/DDBJ whole genome shotgun (WGS) entry which is preliminary data.</text>
</comment>
<feature type="non-terminal residue" evidence="1">
    <location>
        <position position="92"/>
    </location>
</feature>
<evidence type="ECO:0000313" key="2">
    <source>
        <dbReference type="Proteomes" id="UP000749646"/>
    </source>
</evidence>
<reference evidence="1" key="1">
    <citation type="journal article" date="2020" name="Fungal Divers.">
        <title>Resolving the Mortierellaceae phylogeny through synthesis of multi-gene phylogenetics and phylogenomics.</title>
        <authorList>
            <person name="Vandepol N."/>
            <person name="Liber J."/>
            <person name="Desiro A."/>
            <person name="Na H."/>
            <person name="Kennedy M."/>
            <person name="Barry K."/>
            <person name="Grigoriev I.V."/>
            <person name="Miller A.N."/>
            <person name="O'Donnell K."/>
            <person name="Stajich J.E."/>
            <person name="Bonito G."/>
        </authorList>
    </citation>
    <scope>NUCLEOTIDE SEQUENCE</scope>
    <source>
        <strain evidence="1">MES-2147</strain>
    </source>
</reference>
<evidence type="ECO:0000313" key="1">
    <source>
        <dbReference type="EMBL" id="KAF9993036.1"/>
    </source>
</evidence>
<sequence>SSTPRNEFVAENEDEVFFGPHYIRKCVLPEKQEDVLDEIIREGQSFNTEDYAHFFIRRPQGVKDEYQQQQWEVAILSLRSVDLLDAIAADEW</sequence>